<keyword evidence="2" id="KW-1185">Reference proteome</keyword>
<protein>
    <submittedName>
        <fullName evidence="1">Uncharacterized protein</fullName>
    </submittedName>
</protein>
<gene>
    <name evidence="1" type="ORF">H8F23_08500</name>
</gene>
<name>A0ABS0BFP6_9PSED</name>
<comment type="caution">
    <text evidence="1">The sequence shown here is derived from an EMBL/GenBank/DDBJ whole genome shotgun (WGS) entry which is preliminary data.</text>
</comment>
<dbReference type="RefSeq" id="WP_194934029.1">
    <property type="nucleotide sequence ID" value="NZ_JACOPX010000005.1"/>
</dbReference>
<evidence type="ECO:0000313" key="1">
    <source>
        <dbReference type="EMBL" id="MBF6033287.1"/>
    </source>
</evidence>
<proteinExistence type="predicted"/>
<dbReference type="Proteomes" id="UP000722111">
    <property type="component" value="Unassembled WGS sequence"/>
</dbReference>
<accession>A0ABS0BFP6</accession>
<evidence type="ECO:0000313" key="2">
    <source>
        <dbReference type="Proteomes" id="UP000722111"/>
    </source>
</evidence>
<sequence>MLDSKLMSEICGVKTVFWAGVYPPANNFVSSPRIFDPSSDFRELPSLHGNFSAVYLTENDLGKFKQWPLIIDEALRLLQHNAKCLLFVRFSQSNLLTLFSFGAFLRRHKECTFELLNQDTDEDGTIVYSMYCTRNSVPPTLSTFEFALITDGRRPEKVIRFIDSVQQVRGIDNIAWSVAICGPASLRESLEQYNEKVRYIDAPDEHSAKGWITKKKNIIVETSNAENLLIAHDRYEIPRGFLDQMFEFGADFSVIVPAQIDLEGNRFPDWVTLGSTWNWSPSSMLQYGDYNPNVYVNGGVIISKRATLLETPWNELLFWNQGEDVELSRCMSEKGITPRLARTVELIVTDSRPGYIYEFARLPDLNYNYSLPYGCTDLSYASASAIKLDNKVSLFGKSSQQLSADGIVLDQSVWTITNEGLVSLQRNKNLSICVEPNSKDLSLEIFFHSNTNKSDIEIKTNGINQVLNWDTKEEETSCTILIDTTILAPNPSQVVIDIRSDTSLVLTAILVKKQPITTQYPILFEKNANISNSILGSGWAAREAWGVWSLGDQSILNLPVPEVDVNHDLNLEVTARGFAPENTKNQLVWVTCNGTPITLLTLSKKKSAKKYSFRLPRTIFKGARTLQFAFTPLSPSSPSDDGKSKDVRKLAVALIKIDARPVKAD</sequence>
<organism evidence="1 2">
    <name type="scientific">Pseudomonas neuropathica</name>
    <dbReference type="NCBI Taxonomy" id="2730425"/>
    <lineage>
        <taxon>Bacteria</taxon>
        <taxon>Pseudomonadati</taxon>
        <taxon>Pseudomonadota</taxon>
        <taxon>Gammaproteobacteria</taxon>
        <taxon>Pseudomonadales</taxon>
        <taxon>Pseudomonadaceae</taxon>
        <taxon>Pseudomonas</taxon>
    </lineage>
</organism>
<reference evidence="1 2" key="1">
    <citation type="submission" date="2020-08" db="EMBL/GenBank/DDBJ databases">
        <title>Description of novel Pseudomonas species.</title>
        <authorList>
            <person name="Duman M."/>
            <person name="Mulet M."/>
            <person name="Altun S."/>
            <person name="Saticioglu I.B."/>
            <person name="Lalucat J."/>
            <person name="Garcia-Valdes E."/>
        </authorList>
    </citation>
    <scope>NUCLEOTIDE SEQUENCE [LARGE SCALE GENOMIC DNA]</scope>
    <source>
        <strain evidence="1 2">P155</strain>
    </source>
</reference>
<dbReference type="EMBL" id="JACOPX010000005">
    <property type="protein sequence ID" value="MBF6033287.1"/>
    <property type="molecule type" value="Genomic_DNA"/>
</dbReference>